<organism evidence="2 3">
    <name type="scientific">Roseicella frigidaeris</name>
    <dbReference type="NCBI Taxonomy" id="2230885"/>
    <lineage>
        <taxon>Bacteria</taxon>
        <taxon>Pseudomonadati</taxon>
        <taxon>Pseudomonadota</taxon>
        <taxon>Alphaproteobacteria</taxon>
        <taxon>Acetobacterales</taxon>
        <taxon>Roseomonadaceae</taxon>
        <taxon>Roseicella</taxon>
    </lineage>
</organism>
<dbReference type="Proteomes" id="UP000249065">
    <property type="component" value="Unassembled WGS sequence"/>
</dbReference>
<name>A0A327MLK3_9PROT</name>
<accession>A0A327MLK3</accession>
<evidence type="ECO:0000313" key="3">
    <source>
        <dbReference type="Proteomes" id="UP000249065"/>
    </source>
</evidence>
<evidence type="ECO:0000313" key="2">
    <source>
        <dbReference type="EMBL" id="RAI61018.1"/>
    </source>
</evidence>
<protein>
    <submittedName>
        <fullName evidence="2">Uncharacterized protein</fullName>
    </submittedName>
</protein>
<keyword evidence="3" id="KW-1185">Reference proteome</keyword>
<proteinExistence type="predicted"/>
<gene>
    <name evidence="2" type="ORF">DOO78_02510</name>
</gene>
<dbReference type="EMBL" id="QLIX01000001">
    <property type="protein sequence ID" value="RAI61018.1"/>
    <property type="molecule type" value="Genomic_DNA"/>
</dbReference>
<dbReference type="AlphaFoldDB" id="A0A327MLK3"/>
<sequence length="99" mass="10478">MRIAGLLSLNRRARPGRRVAFTVDSELGATILRMIASQSFSAFTPSVGRAGEVQQVRGIAPTAPVRGQGEAAAAQRSLESVPSKPVQVLPRGSLLDLRV</sequence>
<reference evidence="3" key="1">
    <citation type="submission" date="2018-06" db="EMBL/GenBank/DDBJ databases">
        <authorList>
            <person name="Khan S.A."/>
        </authorList>
    </citation>
    <scope>NUCLEOTIDE SEQUENCE [LARGE SCALE GENOMIC DNA]</scope>
    <source>
        <strain evidence="3">DB-1506</strain>
    </source>
</reference>
<feature type="region of interest" description="Disordered" evidence="1">
    <location>
        <begin position="64"/>
        <end position="84"/>
    </location>
</feature>
<comment type="caution">
    <text evidence="2">The sequence shown here is derived from an EMBL/GenBank/DDBJ whole genome shotgun (WGS) entry which is preliminary data.</text>
</comment>
<dbReference type="RefSeq" id="WP_111468132.1">
    <property type="nucleotide sequence ID" value="NZ_QLIX01000001.1"/>
</dbReference>
<dbReference type="OrthoDB" id="7282997at2"/>
<evidence type="ECO:0000256" key="1">
    <source>
        <dbReference type="SAM" id="MobiDB-lite"/>
    </source>
</evidence>